<comment type="caution">
    <text evidence="1">The sequence shown here is derived from an EMBL/GenBank/DDBJ whole genome shotgun (WGS) entry which is preliminary data.</text>
</comment>
<dbReference type="EMBL" id="MUGW01000055">
    <property type="protein sequence ID" value="OXA84861.1"/>
    <property type="molecule type" value="Genomic_DNA"/>
</dbReference>
<evidence type="ECO:0000313" key="1">
    <source>
        <dbReference type="EMBL" id="OXA84861.1"/>
    </source>
</evidence>
<proteinExistence type="predicted"/>
<evidence type="ECO:0000313" key="2">
    <source>
        <dbReference type="Proteomes" id="UP000198345"/>
    </source>
</evidence>
<dbReference type="Proteomes" id="UP000198345">
    <property type="component" value="Unassembled WGS sequence"/>
</dbReference>
<protein>
    <submittedName>
        <fullName evidence="1">Uncharacterized protein</fullName>
    </submittedName>
</protein>
<keyword evidence="2" id="KW-1185">Reference proteome</keyword>
<dbReference type="OrthoDB" id="1374226at2"/>
<dbReference type="RefSeq" id="WP_089051709.1">
    <property type="nucleotide sequence ID" value="NZ_FXTV01000007.1"/>
</dbReference>
<dbReference type="AlphaFoldDB" id="A0A226GTT7"/>
<accession>A0A226GTT7</accession>
<organism evidence="1 2">
    <name type="scientific">Flavobacterium hercynium</name>
    <dbReference type="NCBI Taxonomy" id="387094"/>
    <lineage>
        <taxon>Bacteria</taxon>
        <taxon>Pseudomonadati</taxon>
        <taxon>Bacteroidota</taxon>
        <taxon>Flavobacteriia</taxon>
        <taxon>Flavobacteriales</taxon>
        <taxon>Flavobacteriaceae</taxon>
        <taxon>Flavobacterium</taxon>
    </lineage>
</organism>
<sequence length="244" mass="28877">MPNLVSPREVDTATLLDNYFYDYLVFNEVLDTKKIDLHDNTLIIHIAVDVNFTYIKLTNLDAELLSVVRLEIVKIFNVDYYKVNKSHSVIQQKGYGTKLYEYCLCYLDLPLISDKIQTKAGSSNLWFNLIKSKKFKIYKLDLKTQKIRKLNPKSSKYSIWGVDESVFENFKNVSKLDFQEQEYEDIEDYNNDNNDLFEFDYPDYTKEKFVHPQLEVFMKNGLRSKKIQKERIKDNIDILLVGDK</sequence>
<gene>
    <name evidence="1" type="ORF">B0A66_20450</name>
</gene>
<reference evidence="1 2" key="1">
    <citation type="submission" date="2016-11" db="EMBL/GenBank/DDBJ databases">
        <title>Whole genomes of Flavobacteriaceae.</title>
        <authorList>
            <person name="Stine C."/>
            <person name="Li C."/>
            <person name="Tadesse D."/>
        </authorList>
    </citation>
    <scope>NUCLEOTIDE SEQUENCE [LARGE SCALE GENOMIC DNA]</scope>
    <source>
        <strain evidence="1 2">DSM 18292</strain>
    </source>
</reference>
<name>A0A226GTT7_9FLAO</name>